<proteinExistence type="predicted"/>
<dbReference type="AlphaFoldDB" id="A0A5B8RG66"/>
<reference evidence="2" key="1">
    <citation type="submission" date="2019-06" db="EMBL/GenBank/DDBJ databases">
        <authorList>
            <person name="Murdoch R.W."/>
            <person name="Fathepure B."/>
        </authorList>
    </citation>
    <scope>NUCLEOTIDE SEQUENCE</scope>
</reference>
<name>A0A5B8RG66_9ZZZZ</name>
<accession>A0A5B8RG66</accession>
<dbReference type="EMBL" id="MN079707">
    <property type="protein sequence ID" value="QEA08059.1"/>
    <property type="molecule type" value="Genomic_DNA"/>
</dbReference>
<protein>
    <submittedName>
        <fullName evidence="2">Uncharacterized protein</fullName>
    </submittedName>
</protein>
<evidence type="ECO:0000313" key="2">
    <source>
        <dbReference type="EMBL" id="QEA08059.1"/>
    </source>
</evidence>
<evidence type="ECO:0000256" key="1">
    <source>
        <dbReference type="SAM" id="MobiDB-lite"/>
    </source>
</evidence>
<gene>
    <name evidence="2" type="ORF">KBTEX_04427</name>
</gene>
<sequence>MRSQVTAREVIPGAPAPNGKALQPSRSAPMSAPQEPMYRLRMAATNTVSPGRRPMPHMIRA</sequence>
<feature type="region of interest" description="Disordered" evidence="1">
    <location>
        <begin position="1"/>
        <end position="37"/>
    </location>
</feature>
<organism evidence="2">
    <name type="scientific">uncultured organism</name>
    <dbReference type="NCBI Taxonomy" id="155900"/>
    <lineage>
        <taxon>unclassified sequences</taxon>
        <taxon>environmental samples</taxon>
    </lineage>
</organism>